<evidence type="ECO:0008006" key="2">
    <source>
        <dbReference type="Google" id="ProtNLM"/>
    </source>
</evidence>
<dbReference type="AlphaFoldDB" id="A0A0F9MVJ7"/>
<dbReference type="EMBL" id="LAZR01005034">
    <property type="protein sequence ID" value="KKN03432.1"/>
    <property type="molecule type" value="Genomic_DNA"/>
</dbReference>
<organism evidence="1">
    <name type="scientific">marine sediment metagenome</name>
    <dbReference type="NCBI Taxonomy" id="412755"/>
    <lineage>
        <taxon>unclassified sequences</taxon>
        <taxon>metagenomes</taxon>
        <taxon>ecological metagenomes</taxon>
    </lineage>
</organism>
<comment type="caution">
    <text evidence="1">The sequence shown here is derived from an EMBL/GenBank/DDBJ whole genome shotgun (WGS) entry which is preliminary data.</text>
</comment>
<dbReference type="Gene3D" id="2.60.40.2080">
    <property type="match status" value="1"/>
</dbReference>
<proteinExistence type="predicted"/>
<dbReference type="InterPro" id="IPR037221">
    <property type="entry name" value="H-type_lectin_dom_sf"/>
</dbReference>
<accession>A0A0F9MVJ7</accession>
<sequence>MLYICLRDNENRTGYKELIAGSGVSIVENPTTVTVSATGGGGGADVKSGSLVPTAKTWVAVTFNTAFSSTPAVTGAISKNAAWRLRNVSTTGFEVYLNTTGSNTFWWIATDAGNP</sequence>
<protein>
    <recommendedName>
        <fullName evidence="2">H-type lectin domain-containing protein</fullName>
    </recommendedName>
</protein>
<dbReference type="SUPFAM" id="SSF141086">
    <property type="entry name" value="Agglutinin HPA-like"/>
    <property type="match status" value="1"/>
</dbReference>
<name>A0A0F9MVJ7_9ZZZZ</name>
<gene>
    <name evidence="1" type="ORF">LCGC14_1107830</name>
</gene>
<reference evidence="1" key="1">
    <citation type="journal article" date="2015" name="Nature">
        <title>Complex archaea that bridge the gap between prokaryotes and eukaryotes.</title>
        <authorList>
            <person name="Spang A."/>
            <person name="Saw J.H."/>
            <person name="Jorgensen S.L."/>
            <person name="Zaremba-Niedzwiedzka K."/>
            <person name="Martijn J."/>
            <person name="Lind A.E."/>
            <person name="van Eijk R."/>
            <person name="Schleper C."/>
            <person name="Guy L."/>
            <person name="Ettema T.J."/>
        </authorList>
    </citation>
    <scope>NUCLEOTIDE SEQUENCE</scope>
</reference>
<evidence type="ECO:0000313" key="1">
    <source>
        <dbReference type="EMBL" id="KKN03432.1"/>
    </source>
</evidence>